<protein>
    <submittedName>
        <fullName evidence="1">Uncharacterized protein</fullName>
    </submittedName>
</protein>
<evidence type="ECO:0000313" key="2">
    <source>
        <dbReference type="Proteomes" id="UP000270678"/>
    </source>
</evidence>
<name>A0A3S9V2A8_9BACL</name>
<sequence>MKQYSAQLEEQQIEILRNCIGKQIQFVNSPGAENRYNSTYIGSYYSFSISIDNDFFLIFKNVWLETDVYNDYWKLIVECGDKPDGIIYNIKQRSYSGPHFTYHLPQALRLEKIEIYQKTELIGEEQVHFDYAVLLHLEEDITLAFFPMESIADGIEMNTNKEHINQALNDCSLRKVIM</sequence>
<dbReference type="Proteomes" id="UP000270678">
    <property type="component" value="Chromosome"/>
</dbReference>
<keyword evidence="2" id="KW-1185">Reference proteome</keyword>
<proteinExistence type="predicted"/>
<dbReference type="RefSeq" id="WP_127001430.1">
    <property type="nucleotide sequence ID" value="NZ_CP034346.1"/>
</dbReference>
<reference evidence="2" key="1">
    <citation type="submission" date="2018-12" db="EMBL/GenBank/DDBJ databases">
        <title>Complete genome sequence of Paenibacillus sp. MBLB1234.</title>
        <authorList>
            <person name="Nam Y.-D."/>
            <person name="Kang J."/>
            <person name="Chung W.-H."/>
            <person name="Park Y.S."/>
        </authorList>
    </citation>
    <scope>NUCLEOTIDE SEQUENCE [LARGE SCALE GENOMIC DNA]</scope>
    <source>
        <strain evidence="2">MBLB1234</strain>
    </source>
</reference>
<dbReference type="OrthoDB" id="9947789at2"/>
<dbReference type="EMBL" id="CP034346">
    <property type="protein sequence ID" value="AZS16630.1"/>
    <property type="molecule type" value="Genomic_DNA"/>
</dbReference>
<dbReference type="KEGG" id="plut:EI981_20655"/>
<organism evidence="1 2">
    <name type="scientific">Paenibacillus lutimineralis</name>
    <dbReference type="NCBI Taxonomy" id="2707005"/>
    <lineage>
        <taxon>Bacteria</taxon>
        <taxon>Bacillati</taxon>
        <taxon>Bacillota</taxon>
        <taxon>Bacilli</taxon>
        <taxon>Bacillales</taxon>
        <taxon>Paenibacillaceae</taxon>
        <taxon>Paenibacillus</taxon>
    </lineage>
</organism>
<evidence type="ECO:0000313" key="1">
    <source>
        <dbReference type="EMBL" id="AZS16630.1"/>
    </source>
</evidence>
<gene>
    <name evidence="1" type="ORF">EI981_20655</name>
</gene>
<dbReference type="AlphaFoldDB" id="A0A3S9V2A8"/>
<accession>A0A3S9V2A8</accession>